<gene>
    <name evidence="1" type="ORF">DEO72_LG5g1487</name>
</gene>
<dbReference type="AlphaFoldDB" id="A0A4D6LWZ4"/>
<proteinExistence type="predicted"/>
<accession>A0A4D6LWZ4</accession>
<dbReference type="EMBL" id="CP039349">
    <property type="protein sequence ID" value="QCD93412.1"/>
    <property type="molecule type" value="Genomic_DNA"/>
</dbReference>
<name>A0A4D6LWZ4_VIGUN</name>
<evidence type="ECO:0000313" key="1">
    <source>
        <dbReference type="EMBL" id="QCD93412.1"/>
    </source>
</evidence>
<organism evidence="1 2">
    <name type="scientific">Vigna unguiculata</name>
    <name type="common">Cowpea</name>
    <dbReference type="NCBI Taxonomy" id="3917"/>
    <lineage>
        <taxon>Eukaryota</taxon>
        <taxon>Viridiplantae</taxon>
        <taxon>Streptophyta</taxon>
        <taxon>Embryophyta</taxon>
        <taxon>Tracheophyta</taxon>
        <taxon>Spermatophyta</taxon>
        <taxon>Magnoliopsida</taxon>
        <taxon>eudicotyledons</taxon>
        <taxon>Gunneridae</taxon>
        <taxon>Pentapetalae</taxon>
        <taxon>rosids</taxon>
        <taxon>fabids</taxon>
        <taxon>Fabales</taxon>
        <taxon>Fabaceae</taxon>
        <taxon>Papilionoideae</taxon>
        <taxon>50 kb inversion clade</taxon>
        <taxon>NPAAA clade</taxon>
        <taxon>indigoferoid/millettioid clade</taxon>
        <taxon>Phaseoleae</taxon>
        <taxon>Vigna</taxon>
    </lineage>
</organism>
<sequence>MELWWPKAHYGGYCICVWSCWNGFSNCCCVWTEMALRTGAGATSAGLVRWLAAFSRAAAAVLDVAMSGSICGGDCGNGAGAMVVQQCFPIENHGGAAIECARCRDDGGWMRERCATELLFPASCSGGRRGDGDGGCHGGWKGN</sequence>
<protein>
    <submittedName>
        <fullName evidence="1">Uncharacterized protein</fullName>
    </submittedName>
</protein>
<reference evidence="1 2" key="1">
    <citation type="submission" date="2019-04" db="EMBL/GenBank/DDBJ databases">
        <title>An improved genome assembly and genetic linkage map for asparagus bean, Vigna unguiculata ssp. sesquipedialis.</title>
        <authorList>
            <person name="Xia Q."/>
            <person name="Zhang R."/>
            <person name="Dong Y."/>
        </authorList>
    </citation>
    <scope>NUCLEOTIDE SEQUENCE [LARGE SCALE GENOMIC DNA]</scope>
    <source>
        <tissue evidence="1">Leaf</tissue>
    </source>
</reference>
<keyword evidence="2" id="KW-1185">Reference proteome</keyword>
<dbReference type="Proteomes" id="UP000501690">
    <property type="component" value="Linkage Group LG5"/>
</dbReference>
<evidence type="ECO:0000313" key="2">
    <source>
        <dbReference type="Proteomes" id="UP000501690"/>
    </source>
</evidence>